<sequence>MKRLFYTATRLLVVALLALTTISCKEDYTLPSTQTACQSAPPVYPNHPKAVLYQQVLNKYIAQGLPGVAMLVRSPENGYWLGAAGKADIASKTTMEGCHLQYIQSISKMYVATAVLLLAEQNVVALDNSINHYLPATITAKITQSHQITVRQLLNHSSGIPDYASDATYITDFLNNPLYPFTSDKYLGYVAGKRLKFAPGTDYSYSNTNYLLLTILIDQVTGASHAKYITDHIFKPLNLHDTYYLNEPAYPQPTGLVSSYYDRRGNGYLEDISKIQNQQVASMHGDDGIIASPYDVVSFTDAILKGNLLTVASKQQMRQFIATQKEPEKLQYGLGLHYFETDYGNAYGHGGSGLGSSCFVAYFPDEDITIFVAVNMGVIMGGPLAKAAEQLQNEVIETVLK</sequence>
<evidence type="ECO:0000313" key="3">
    <source>
        <dbReference type="EMBL" id="PSR51889.1"/>
    </source>
</evidence>
<proteinExistence type="predicted"/>
<dbReference type="GO" id="GO:0004180">
    <property type="term" value="F:carboxypeptidase activity"/>
    <property type="evidence" value="ECO:0007669"/>
    <property type="project" value="UniProtKB-KW"/>
</dbReference>
<dbReference type="EMBL" id="PYFT01000002">
    <property type="protein sequence ID" value="PSR51889.1"/>
    <property type="molecule type" value="Genomic_DNA"/>
</dbReference>
<keyword evidence="3" id="KW-0121">Carboxypeptidase</keyword>
<dbReference type="Proteomes" id="UP000240357">
    <property type="component" value="Unassembled WGS sequence"/>
</dbReference>
<evidence type="ECO:0000259" key="2">
    <source>
        <dbReference type="Pfam" id="PF00144"/>
    </source>
</evidence>
<feature type="chain" id="PRO_5015542263" evidence="1">
    <location>
        <begin position="27"/>
        <end position="401"/>
    </location>
</feature>
<dbReference type="RefSeq" id="WP_106933711.1">
    <property type="nucleotide sequence ID" value="NZ_PYFT01000002.1"/>
</dbReference>
<keyword evidence="3" id="KW-0378">Hydrolase</keyword>
<dbReference type="PROSITE" id="PS51257">
    <property type="entry name" value="PROKAR_LIPOPROTEIN"/>
    <property type="match status" value="1"/>
</dbReference>
<dbReference type="Pfam" id="PF00144">
    <property type="entry name" value="Beta-lactamase"/>
    <property type="match status" value="1"/>
</dbReference>
<name>A0A2T2Y8P2_9BACT</name>
<accession>A0A2T2Y8P2</accession>
<dbReference type="PANTHER" id="PTHR46825:SF7">
    <property type="entry name" value="D-ALANYL-D-ALANINE CARBOXYPEPTIDASE"/>
    <property type="match status" value="1"/>
</dbReference>
<dbReference type="InterPro" id="IPR050491">
    <property type="entry name" value="AmpC-like"/>
</dbReference>
<keyword evidence="3" id="KW-0645">Protease</keyword>
<comment type="caution">
    <text evidence="3">The sequence shown here is derived from an EMBL/GenBank/DDBJ whole genome shotgun (WGS) entry which is preliminary data.</text>
</comment>
<dbReference type="InterPro" id="IPR012338">
    <property type="entry name" value="Beta-lactam/transpept-like"/>
</dbReference>
<gene>
    <name evidence="3" type="ORF">AHMF7605_28680</name>
</gene>
<organism evidence="3 4">
    <name type="scientific">Adhaeribacter arboris</name>
    <dbReference type="NCBI Taxonomy" id="2072846"/>
    <lineage>
        <taxon>Bacteria</taxon>
        <taxon>Pseudomonadati</taxon>
        <taxon>Bacteroidota</taxon>
        <taxon>Cytophagia</taxon>
        <taxon>Cytophagales</taxon>
        <taxon>Hymenobacteraceae</taxon>
        <taxon>Adhaeribacter</taxon>
    </lineage>
</organism>
<dbReference type="OrthoDB" id="9793489at2"/>
<reference evidence="3 4" key="1">
    <citation type="submission" date="2018-03" db="EMBL/GenBank/DDBJ databases">
        <title>Adhaeribacter sp. HMF7605 Genome sequencing and assembly.</title>
        <authorList>
            <person name="Kang H."/>
            <person name="Kang J."/>
            <person name="Cha I."/>
            <person name="Kim H."/>
            <person name="Joh K."/>
        </authorList>
    </citation>
    <scope>NUCLEOTIDE SEQUENCE [LARGE SCALE GENOMIC DNA]</scope>
    <source>
        <strain evidence="3 4">HMF7605</strain>
    </source>
</reference>
<evidence type="ECO:0000313" key="4">
    <source>
        <dbReference type="Proteomes" id="UP000240357"/>
    </source>
</evidence>
<dbReference type="AlphaFoldDB" id="A0A2T2Y8P2"/>
<feature type="domain" description="Beta-lactamase-related" evidence="2">
    <location>
        <begin position="58"/>
        <end position="375"/>
    </location>
</feature>
<dbReference type="SUPFAM" id="SSF56601">
    <property type="entry name" value="beta-lactamase/transpeptidase-like"/>
    <property type="match status" value="1"/>
</dbReference>
<dbReference type="InterPro" id="IPR001466">
    <property type="entry name" value="Beta-lactam-related"/>
</dbReference>
<feature type="signal peptide" evidence="1">
    <location>
        <begin position="1"/>
        <end position="26"/>
    </location>
</feature>
<protein>
    <submittedName>
        <fullName evidence="3">D-alanyl-D-alanine carboxypeptidase</fullName>
    </submittedName>
</protein>
<evidence type="ECO:0000256" key="1">
    <source>
        <dbReference type="SAM" id="SignalP"/>
    </source>
</evidence>
<keyword evidence="1" id="KW-0732">Signal</keyword>
<dbReference type="Gene3D" id="3.40.710.10">
    <property type="entry name" value="DD-peptidase/beta-lactamase superfamily"/>
    <property type="match status" value="1"/>
</dbReference>
<dbReference type="PANTHER" id="PTHR46825">
    <property type="entry name" value="D-ALANYL-D-ALANINE-CARBOXYPEPTIDASE/ENDOPEPTIDASE AMPH"/>
    <property type="match status" value="1"/>
</dbReference>
<keyword evidence="4" id="KW-1185">Reference proteome</keyword>